<feature type="transmembrane region" description="Helical" evidence="1">
    <location>
        <begin position="172"/>
        <end position="195"/>
    </location>
</feature>
<dbReference type="InterPro" id="IPR043128">
    <property type="entry name" value="Rev_trsase/Diguanyl_cyclase"/>
</dbReference>
<feature type="region of interest" description="Disordered" evidence="2">
    <location>
        <begin position="675"/>
        <end position="696"/>
    </location>
</feature>
<feature type="domain" description="GGDEF" evidence="4">
    <location>
        <begin position="283"/>
        <end position="416"/>
    </location>
</feature>
<dbReference type="Pfam" id="PF00563">
    <property type="entry name" value="EAL"/>
    <property type="match status" value="1"/>
</dbReference>
<gene>
    <name evidence="6" type="ORF">FE840_016190</name>
</gene>
<dbReference type="InterPro" id="IPR001633">
    <property type="entry name" value="EAL_dom"/>
</dbReference>
<dbReference type="Gene3D" id="3.30.70.270">
    <property type="match status" value="1"/>
</dbReference>
<dbReference type="InterPro" id="IPR029787">
    <property type="entry name" value="Nucleotide_cyclase"/>
</dbReference>
<dbReference type="NCBIfam" id="TIGR00254">
    <property type="entry name" value="GGDEF"/>
    <property type="match status" value="1"/>
</dbReference>
<dbReference type="Gene3D" id="3.20.20.450">
    <property type="entry name" value="EAL domain"/>
    <property type="match status" value="1"/>
</dbReference>
<evidence type="ECO:0000259" key="3">
    <source>
        <dbReference type="PROSITE" id="PS50883"/>
    </source>
</evidence>
<dbReference type="Proteomes" id="UP000308530">
    <property type="component" value="Chromosome"/>
</dbReference>
<keyword evidence="1" id="KW-0472">Membrane</keyword>
<proteinExistence type="predicted"/>
<dbReference type="InterPro" id="IPR052155">
    <property type="entry name" value="Biofilm_reg_signaling"/>
</dbReference>
<dbReference type="Pfam" id="PF03707">
    <property type="entry name" value="MHYT"/>
    <property type="match status" value="2"/>
</dbReference>
<dbReference type="PANTHER" id="PTHR44757:SF2">
    <property type="entry name" value="BIOFILM ARCHITECTURE MAINTENANCE PROTEIN MBAA"/>
    <property type="match status" value="1"/>
</dbReference>
<feature type="transmembrane region" description="Helical" evidence="1">
    <location>
        <begin position="84"/>
        <end position="102"/>
    </location>
</feature>
<evidence type="ECO:0000313" key="6">
    <source>
        <dbReference type="EMBL" id="QLF70961.1"/>
    </source>
</evidence>
<dbReference type="Pfam" id="PF00990">
    <property type="entry name" value="GGDEF"/>
    <property type="match status" value="1"/>
</dbReference>
<feature type="domain" description="MHYT" evidence="5">
    <location>
        <begin position="12"/>
        <end position="199"/>
    </location>
</feature>
<evidence type="ECO:0000259" key="4">
    <source>
        <dbReference type="PROSITE" id="PS50887"/>
    </source>
</evidence>
<dbReference type="InterPro" id="IPR000160">
    <property type="entry name" value="GGDEF_dom"/>
</dbReference>
<feature type="transmembrane region" description="Helical" evidence="1">
    <location>
        <begin position="15"/>
        <end position="35"/>
    </location>
</feature>
<dbReference type="PROSITE" id="PS50887">
    <property type="entry name" value="GGDEF"/>
    <property type="match status" value="1"/>
</dbReference>
<dbReference type="SUPFAM" id="SSF55073">
    <property type="entry name" value="Nucleotide cyclase"/>
    <property type="match status" value="1"/>
</dbReference>
<feature type="compositionally biased region" description="Low complexity" evidence="2">
    <location>
        <begin position="678"/>
        <end position="690"/>
    </location>
</feature>
<evidence type="ECO:0000256" key="2">
    <source>
        <dbReference type="SAM" id="MobiDB-lite"/>
    </source>
</evidence>
<dbReference type="SUPFAM" id="SSF141868">
    <property type="entry name" value="EAL domain-like"/>
    <property type="match status" value="1"/>
</dbReference>
<dbReference type="EMBL" id="CP058350">
    <property type="protein sequence ID" value="QLF70961.1"/>
    <property type="molecule type" value="Genomic_DNA"/>
</dbReference>
<reference evidence="6 7" key="1">
    <citation type="submission" date="2020-06" db="EMBL/GenBank/DDBJ databases">
        <title>Genome sequence of Rhizobium sp strain ADMK78.</title>
        <authorList>
            <person name="Rahi P."/>
        </authorList>
    </citation>
    <scope>NUCLEOTIDE SEQUENCE [LARGE SCALE GENOMIC DNA]</scope>
    <source>
        <strain evidence="6 7">ADMK78</strain>
    </source>
</reference>
<dbReference type="SMART" id="SM00052">
    <property type="entry name" value="EAL"/>
    <property type="match status" value="1"/>
</dbReference>
<evidence type="ECO:0000256" key="1">
    <source>
        <dbReference type="PROSITE-ProRule" id="PRU00244"/>
    </source>
</evidence>
<feature type="domain" description="EAL" evidence="3">
    <location>
        <begin position="425"/>
        <end position="675"/>
    </location>
</feature>
<dbReference type="CDD" id="cd01948">
    <property type="entry name" value="EAL"/>
    <property type="match status" value="1"/>
</dbReference>
<sequence>MMEVLTCIALEHDPVSLIFAVLICVSGSLLTMRLFARVRATRSTARWSWLALASVVGGASIWTTHFVAMMGYDAGVATGYDPKLTLLSLILAMSVTAIGFAISASAGQSGLVEAGGVVVGLGVASMHYIGMAGYQVQGQIVWNSSYVLASLVLAAVFGALATNRVVRPVTRFCKYGGGVALILAIVSTHFVGMTGVTVAPDMTGAMPADMLNEGMLTLVAVIVALLILALGATTYMIDLQATKASVERYRHLSLHDALTGIPNRAAFIQHLGDLINAPAGTKDRLYVFSFDLDRFKEINDVHGHAAGDHVLRVVAERLTASLQPGEFVARIGGDEFVAVSSSLITEHAAELRAAALIEAVNRPISSNGQTYHVGTSIGIAVYPTGATSVDDLLVQADVAMYRAKSTGANMACFYDISMDAASRERNALAIDMRAGFLRNEFELFFQRQNSTRTGAVIGFEVLIRWRHPVRGLVPPSEFIPIAERTGFILELGDWVLQKACEEAVKWKRPFKIAVNVAPKQLANVSLPARVAEVLEQTGLPAERLELEITESGIIGDQQHALQLIRQLKALGVKIAMDDYGTGYSSLSTLQLFPFDKIKIDRGFIDGVVSNRQSAAIVRSTLILASSLDIPVLAEGVENEEHLEFLRSEGCEEVQGYLYGKPQPISELAELVNGSDLVGAPEQPGEGPEAPADQRAA</sequence>
<dbReference type="SMART" id="SM00267">
    <property type="entry name" value="GGDEF"/>
    <property type="match status" value="1"/>
</dbReference>
<accession>A0ABX6QQP1</accession>
<feature type="transmembrane region" description="Helical" evidence="1">
    <location>
        <begin position="215"/>
        <end position="237"/>
    </location>
</feature>
<dbReference type="RefSeq" id="WP_138286758.1">
    <property type="nucleotide sequence ID" value="NZ_CP058350.1"/>
</dbReference>
<dbReference type="InterPro" id="IPR035919">
    <property type="entry name" value="EAL_sf"/>
</dbReference>
<dbReference type="PANTHER" id="PTHR44757">
    <property type="entry name" value="DIGUANYLATE CYCLASE DGCP"/>
    <property type="match status" value="1"/>
</dbReference>
<keyword evidence="1" id="KW-0812">Transmembrane</keyword>
<feature type="transmembrane region" description="Helical" evidence="1">
    <location>
        <begin position="114"/>
        <end position="134"/>
    </location>
</feature>
<protein>
    <submittedName>
        <fullName evidence="6">EAL domain-containing protein</fullName>
    </submittedName>
</protein>
<keyword evidence="1" id="KW-1133">Transmembrane helix</keyword>
<dbReference type="InterPro" id="IPR005330">
    <property type="entry name" value="MHYT_dom"/>
</dbReference>
<dbReference type="PROSITE" id="PS50883">
    <property type="entry name" value="EAL"/>
    <property type="match status" value="1"/>
</dbReference>
<name>A0ABX6QQP1_9HYPH</name>
<feature type="transmembrane region" description="Helical" evidence="1">
    <location>
        <begin position="47"/>
        <end position="72"/>
    </location>
</feature>
<organism evidence="6 7">
    <name type="scientific">Peteryoungia desertarenae</name>
    <dbReference type="NCBI Taxonomy" id="1813451"/>
    <lineage>
        <taxon>Bacteria</taxon>
        <taxon>Pseudomonadati</taxon>
        <taxon>Pseudomonadota</taxon>
        <taxon>Alphaproteobacteria</taxon>
        <taxon>Hyphomicrobiales</taxon>
        <taxon>Rhizobiaceae</taxon>
        <taxon>Peteryoungia</taxon>
    </lineage>
</organism>
<keyword evidence="7" id="KW-1185">Reference proteome</keyword>
<dbReference type="PROSITE" id="PS50924">
    <property type="entry name" value="MHYT"/>
    <property type="match status" value="1"/>
</dbReference>
<dbReference type="CDD" id="cd01949">
    <property type="entry name" value="GGDEF"/>
    <property type="match status" value="1"/>
</dbReference>
<feature type="transmembrane region" description="Helical" evidence="1">
    <location>
        <begin position="140"/>
        <end position="160"/>
    </location>
</feature>
<evidence type="ECO:0000313" key="7">
    <source>
        <dbReference type="Proteomes" id="UP000308530"/>
    </source>
</evidence>
<evidence type="ECO:0000259" key="5">
    <source>
        <dbReference type="PROSITE" id="PS50924"/>
    </source>
</evidence>